<comment type="subcellular location">
    <subcellularLocation>
        <location evidence="1">Cell outer membrane</location>
    </subcellularLocation>
</comment>
<evidence type="ECO:0000256" key="6">
    <source>
        <dbReference type="ARBA" id="ARBA00023136"/>
    </source>
</evidence>
<evidence type="ECO:0000256" key="1">
    <source>
        <dbReference type="ARBA" id="ARBA00004442"/>
    </source>
</evidence>
<protein>
    <submittedName>
        <fullName evidence="8">TolC family outer membrane protein</fullName>
    </submittedName>
</protein>
<evidence type="ECO:0000256" key="2">
    <source>
        <dbReference type="ARBA" id="ARBA00007613"/>
    </source>
</evidence>
<dbReference type="Pfam" id="PF02321">
    <property type="entry name" value="OEP"/>
    <property type="match status" value="2"/>
</dbReference>
<keyword evidence="9" id="KW-1185">Reference proteome</keyword>
<gene>
    <name evidence="8" type="ORF">J3998_03925</name>
</gene>
<evidence type="ECO:0000313" key="9">
    <source>
        <dbReference type="Proteomes" id="UP000664835"/>
    </source>
</evidence>
<dbReference type="PANTHER" id="PTHR30026">
    <property type="entry name" value="OUTER MEMBRANE PROTEIN TOLC"/>
    <property type="match status" value="1"/>
</dbReference>
<reference evidence="8 9" key="1">
    <citation type="submission" date="2021-03" db="EMBL/GenBank/DDBJ databases">
        <title>Thiomicrorhabdus sp.nov.,novel sulfur-oxidizing bacteria isolated from coastal sediment.</title>
        <authorList>
            <person name="Liu X."/>
        </authorList>
    </citation>
    <scope>NUCLEOTIDE SEQUENCE [LARGE SCALE GENOMIC DNA]</scope>
    <source>
        <strain evidence="8 9">6S2-11</strain>
    </source>
</reference>
<dbReference type="EMBL" id="JAGETV010000004">
    <property type="protein sequence ID" value="MBO1926714.1"/>
    <property type="molecule type" value="Genomic_DNA"/>
</dbReference>
<dbReference type="SUPFAM" id="SSF56954">
    <property type="entry name" value="Outer membrane efflux proteins (OEP)"/>
    <property type="match status" value="1"/>
</dbReference>
<keyword evidence="3" id="KW-0813">Transport</keyword>
<keyword evidence="5" id="KW-0812">Transmembrane</keyword>
<sequence>MAQPVVAQTSGLVDIYQMALQYDPSLAQAKAQYQSDQQQLRALEGGLRPQIQADASYVNQNSISHASEVDSMDLSVTLNQSVYQHEMWARIDQSELALNASQLALKTAEQDLILKVTEAYFNVLLAQQTLKLFQSREESDRLQLESATASAEVGLASQVDVLQAKSNYDISKSNRINAENSLDIANEELMKITGQAYGALKTLPMTTKFPAYQLNLADIEQTAQTQNLAVQSALAQSQIAKQEIEVQKSGYWPTVSLQARLNDTSYDDAPGVKDATGSAISFNVSMPIYSGGSTDANVSSARFQNQKSLEALRDSKNTARLNARSQARNIERGEVLIAALREAVKSNDAFLEAAEEGFKVGLKDLLEVFSARSNQVDARKNLIEALHNQVLNSLRLEAALGDLTEQDLIAFDQMLRTTAE</sequence>
<evidence type="ECO:0000313" key="8">
    <source>
        <dbReference type="EMBL" id="MBO1926714.1"/>
    </source>
</evidence>
<comment type="similarity">
    <text evidence="2">Belongs to the outer membrane factor (OMF) (TC 1.B.17) family.</text>
</comment>
<proteinExistence type="inferred from homology"/>
<dbReference type="Gene3D" id="1.20.1600.10">
    <property type="entry name" value="Outer membrane efflux proteins (OEP)"/>
    <property type="match status" value="1"/>
</dbReference>
<dbReference type="Proteomes" id="UP000664835">
    <property type="component" value="Unassembled WGS sequence"/>
</dbReference>
<organism evidence="8 9">
    <name type="scientific">Thiomicrorhabdus marina</name>
    <dbReference type="NCBI Taxonomy" id="2818442"/>
    <lineage>
        <taxon>Bacteria</taxon>
        <taxon>Pseudomonadati</taxon>
        <taxon>Pseudomonadota</taxon>
        <taxon>Gammaproteobacteria</taxon>
        <taxon>Thiotrichales</taxon>
        <taxon>Piscirickettsiaceae</taxon>
        <taxon>Thiomicrorhabdus</taxon>
    </lineage>
</organism>
<dbReference type="NCBIfam" id="TIGR01844">
    <property type="entry name" value="type_I_sec_TolC"/>
    <property type="match status" value="1"/>
</dbReference>
<keyword evidence="4" id="KW-1134">Transmembrane beta strand</keyword>
<keyword evidence="6" id="KW-0472">Membrane</keyword>
<dbReference type="InterPro" id="IPR003423">
    <property type="entry name" value="OMP_efflux"/>
</dbReference>
<dbReference type="PANTHER" id="PTHR30026:SF20">
    <property type="entry name" value="OUTER MEMBRANE PROTEIN TOLC"/>
    <property type="match status" value="1"/>
</dbReference>
<evidence type="ECO:0000256" key="5">
    <source>
        <dbReference type="ARBA" id="ARBA00022692"/>
    </source>
</evidence>
<accession>A0ABS3Q300</accession>
<name>A0ABS3Q300_9GAMM</name>
<evidence type="ECO:0000256" key="3">
    <source>
        <dbReference type="ARBA" id="ARBA00022448"/>
    </source>
</evidence>
<dbReference type="InterPro" id="IPR051906">
    <property type="entry name" value="TolC-like"/>
</dbReference>
<dbReference type="InterPro" id="IPR010130">
    <property type="entry name" value="T1SS_OMP_TolC"/>
</dbReference>
<evidence type="ECO:0000256" key="7">
    <source>
        <dbReference type="ARBA" id="ARBA00023237"/>
    </source>
</evidence>
<keyword evidence="7" id="KW-0998">Cell outer membrane</keyword>
<evidence type="ECO:0000256" key="4">
    <source>
        <dbReference type="ARBA" id="ARBA00022452"/>
    </source>
</evidence>
<comment type="caution">
    <text evidence="8">The sequence shown here is derived from an EMBL/GenBank/DDBJ whole genome shotgun (WGS) entry which is preliminary data.</text>
</comment>